<gene>
    <name evidence="10" type="ORF">AVDCRST_MAG66-35</name>
</gene>
<dbReference type="GO" id="GO:0019594">
    <property type="term" value="P:mannitol metabolic process"/>
    <property type="evidence" value="ECO:0007669"/>
    <property type="project" value="InterPro"/>
</dbReference>
<feature type="compositionally biased region" description="Low complexity" evidence="7">
    <location>
        <begin position="144"/>
        <end position="158"/>
    </location>
</feature>
<evidence type="ECO:0000259" key="9">
    <source>
        <dbReference type="Pfam" id="PF08125"/>
    </source>
</evidence>
<comment type="similarity">
    <text evidence="1">Belongs to the mannitol dehydrogenase family.</text>
</comment>
<dbReference type="PROSITE" id="PS00974">
    <property type="entry name" value="MANNITOL_DHGENASE"/>
    <property type="match status" value="1"/>
</dbReference>
<evidence type="ECO:0000259" key="8">
    <source>
        <dbReference type="Pfam" id="PF01232"/>
    </source>
</evidence>
<proteinExistence type="inferred from homology"/>
<dbReference type="Gene3D" id="3.40.50.720">
    <property type="entry name" value="NAD(P)-binding Rossmann-like Domain"/>
    <property type="match status" value="1"/>
</dbReference>
<dbReference type="PANTHER" id="PTHR43362">
    <property type="entry name" value="MANNITOL DEHYDROGENASE DSF1-RELATED"/>
    <property type="match status" value="1"/>
</dbReference>
<evidence type="ECO:0000256" key="4">
    <source>
        <dbReference type="ARBA" id="ARBA00023002"/>
    </source>
</evidence>
<dbReference type="SUPFAM" id="SSF51735">
    <property type="entry name" value="NAD(P)-binding Rossmann-fold domains"/>
    <property type="match status" value="1"/>
</dbReference>
<dbReference type="InterPro" id="IPR013328">
    <property type="entry name" value="6PGD_dom2"/>
</dbReference>
<name>A0A6J4N778_9PSEU</name>
<dbReference type="EC" id="1.1.1.17" evidence="2"/>
<evidence type="ECO:0000256" key="7">
    <source>
        <dbReference type="SAM" id="MobiDB-lite"/>
    </source>
</evidence>
<keyword evidence="4 10" id="KW-0560">Oxidoreductase</keyword>
<feature type="domain" description="Mannitol dehydrogenase C-terminal" evidence="9">
    <location>
        <begin position="285"/>
        <end position="467"/>
    </location>
</feature>
<evidence type="ECO:0000256" key="6">
    <source>
        <dbReference type="ARBA" id="ARBA00048615"/>
    </source>
</evidence>
<evidence type="ECO:0000256" key="1">
    <source>
        <dbReference type="ARBA" id="ARBA00006541"/>
    </source>
</evidence>
<dbReference type="InterPro" id="IPR013118">
    <property type="entry name" value="Mannitol_DH_C"/>
</dbReference>
<evidence type="ECO:0000256" key="2">
    <source>
        <dbReference type="ARBA" id="ARBA00012939"/>
    </source>
</evidence>
<dbReference type="InterPro" id="IPR036291">
    <property type="entry name" value="NAD(P)-bd_dom_sf"/>
</dbReference>
<reference evidence="10" key="1">
    <citation type="submission" date="2020-02" db="EMBL/GenBank/DDBJ databases">
        <authorList>
            <person name="Meier V. D."/>
        </authorList>
    </citation>
    <scope>NUCLEOTIDE SEQUENCE</scope>
    <source>
        <strain evidence="10">AVDCRST_MAG66</strain>
    </source>
</reference>
<dbReference type="InterPro" id="IPR008927">
    <property type="entry name" value="6-PGluconate_DH-like_C_sf"/>
</dbReference>
<dbReference type="EMBL" id="CADCUS010000003">
    <property type="protein sequence ID" value="CAA9376952.1"/>
    <property type="molecule type" value="Genomic_DNA"/>
</dbReference>
<dbReference type="InterPro" id="IPR000669">
    <property type="entry name" value="Mannitol_DH"/>
</dbReference>
<dbReference type="InterPro" id="IPR050988">
    <property type="entry name" value="Mannitol_DH/Oxidoreductase"/>
</dbReference>
<feature type="region of interest" description="Disordered" evidence="7">
    <location>
        <begin position="139"/>
        <end position="158"/>
    </location>
</feature>
<dbReference type="Pfam" id="PF01232">
    <property type="entry name" value="Mannitol_dh"/>
    <property type="match status" value="1"/>
</dbReference>
<evidence type="ECO:0000256" key="3">
    <source>
        <dbReference type="ARBA" id="ARBA00016219"/>
    </source>
</evidence>
<dbReference type="SUPFAM" id="SSF48179">
    <property type="entry name" value="6-phosphogluconate dehydrogenase C-terminal domain-like"/>
    <property type="match status" value="1"/>
</dbReference>
<dbReference type="InterPro" id="IPR023027">
    <property type="entry name" value="Mannitol_DH_CS"/>
</dbReference>
<accession>A0A6J4N778</accession>
<dbReference type="Pfam" id="PF08125">
    <property type="entry name" value="Mannitol_dh_C"/>
    <property type="match status" value="1"/>
</dbReference>
<comment type="catalytic activity">
    <reaction evidence="6">
        <text>D-mannitol 1-phosphate + NAD(+) = beta-D-fructose 6-phosphate + NADH + H(+)</text>
        <dbReference type="Rhea" id="RHEA:19661"/>
        <dbReference type="ChEBI" id="CHEBI:15378"/>
        <dbReference type="ChEBI" id="CHEBI:57540"/>
        <dbReference type="ChEBI" id="CHEBI:57634"/>
        <dbReference type="ChEBI" id="CHEBI:57945"/>
        <dbReference type="ChEBI" id="CHEBI:61381"/>
        <dbReference type="EC" id="1.1.1.17"/>
    </reaction>
</comment>
<dbReference type="Gene3D" id="1.10.1040.10">
    <property type="entry name" value="N-(1-d-carboxylethyl)-l-norvaline Dehydrogenase, domain 2"/>
    <property type="match status" value="1"/>
</dbReference>
<feature type="domain" description="Mannitol dehydrogenase N-terminal" evidence="8">
    <location>
        <begin position="28"/>
        <end position="276"/>
    </location>
</feature>
<dbReference type="PRINTS" id="PR00084">
    <property type="entry name" value="MTLDHDRGNASE"/>
</dbReference>
<evidence type="ECO:0000313" key="10">
    <source>
        <dbReference type="EMBL" id="CAA9376952.1"/>
    </source>
</evidence>
<evidence type="ECO:0000256" key="5">
    <source>
        <dbReference type="ARBA" id="ARBA00023027"/>
    </source>
</evidence>
<organism evidence="10">
    <name type="scientific">uncultured Pseudonocardia sp</name>
    <dbReference type="NCBI Taxonomy" id="211455"/>
    <lineage>
        <taxon>Bacteria</taxon>
        <taxon>Bacillati</taxon>
        <taxon>Actinomycetota</taxon>
        <taxon>Actinomycetes</taxon>
        <taxon>Pseudonocardiales</taxon>
        <taxon>Pseudonocardiaceae</taxon>
        <taxon>Pseudonocardia</taxon>
        <taxon>environmental samples</taxon>
    </lineage>
</organism>
<sequence>MKLSAATVSSANPGTVLPAYDRAAVRPGIVHIGLGNFHRAHQAVYLDSLLASDAAARDFGLVGVNLLPHDEHPARAMARQDRLYTLLPRGEGGVTRARIVGSVIDSLWAADGTEPVLRALADPRTRIVSLTITERGYSRDPATGGVDAGPRADPAGPGTPATAFDYLTEALRRRRAAGSRPFTVVSCDNIVGNGDVARTVLLDRAAEVDPDLADWIGANVPFPNTMVDRITPRTTEADLLAAEALTGLRDEVPVPCEDYTQWVVEDRFVAGRPHWEAVGVQVVDDVRPYELMKLRLLNAGHQTIAHAGALLGHEYAWQACADPTVRSLLEHYLRHEGVPTVGTVPGVDLDAYCATVVRRMANPQMPDTVARLREQSSTMLSTFVLPVARRLLADGRDVRAVAAVVACWTLVVERRRDEAGRPLELVDAQADDLLARVRDRTDPLALVRGNPLFAGLDDHPRFVDAYAAVLGDLRRLGVRRGLDALLASSHV</sequence>
<dbReference type="GO" id="GO:0008926">
    <property type="term" value="F:mannitol-1-phosphate 5-dehydrogenase activity"/>
    <property type="evidence" value="ECO:0007669"/>
    <property type="project" value="UniProtKB-EC"/>
</dbReference>
<dbReference type="InterPro" id="IPR013131">
    <property type="entry name" value="Mannitol_DH_N"/>
</dbReference>
<dbReference type="AlphaFoldDB" id="A0A6J4N778"/>
<protein>
    <recommendedName>
        <fullName evidence="3">Mannitol-1-phosphate 5-dehydrogenase</fullName>
        <ecNumber evidence="2">1.1.1.17</ecNumber>
    </recommendedName>
</protein>
<keyword evidence="5" id="KW-0520">NAD</keyword>
<dbReference type="PANTHER" id="PTHR43362:SF1">
    <property type="entry name" value="MANNITOL DEHYDROGENASE 2-RELATED"/>
    <property type="match status" value="1"/>
</dbReference>